<accession>A0A918X4J0</accession>
<evidence type="ECO:0000313" key="2">
    <source>
        <dbReference type="Proteomes" id="UP000638353"/>
    </source>
</evidence>
<dbReference type="Proteomes" id="UP000638353">
    <property type="component" value="Unassembled WGS sequence"/>
</dbReference>
<proteinExistence type="predicted"/>
<dbReference type="EMBL" id="BMVC01000015">
    <property type="protein sequence ID" value="GHD09663.1"/>
    <property type="molecule type" value="Genomic_DNA"/>
</dbReference>
<gene>
    <name evidence="1" type="ORF">GCM10010334_64220</name>
</gene>
<protein>
    <submittedName>
        <fullName evidence="1">Uncharacterized protein</fullName>
    </submittedName>
</protein>
<reference evidence="1" key="2">
    <citation type="submission" date="2020-09" db="EMBL/GenBank/DDBJ databases">
        <authorList>
            <person name="Sun Q."/>
            <person name="Ohkuma M."/>
        </authorList>
    </citation>
    <scope>NUCLEOTIDE SEQUENCE</scope>
    <source>
        <strain evidence="1">JCM 4637</strain>
    </source>
</reference>
<reference evidence="1" key="1">
    <citation type="journal article" date="2014" name="Int. J. Syst. Evol. Microbiol.">
        <title>Complete genome sequence of Corynebacterium casei LMG S-19264T (=DSM 44701T), isolated from a smear-ripened cheese.</title>
        <authorList>
            <consortium name="US DOE Joint Genome Institute (JGI-PGF)"/>
            <person name="Walter F."/>
            <person name="Albersmeier A."/>
            <person name="Kalinowski J."/>
            <person name="Ruckert C."/>
        </authorList>
    </citation>
    <scope>NUCLEOTIDE SEQUENCE</scope>
    <source>
        <strain evidence="1">JCM 4637</strain>
    </source>
</reference>
<dbReference type="AlphaFoldDB" id="A0A918X4J0"/>
<evidence type="ECO:0000313" key="1">
    <source>
        <dbReference type="EMBL" id="GHD09663.1"/>
    </source>
</evidence>
<organism evidence="1 2">
    <name type="scientific">Streptomyces finlayi</name>
    <dbReference type="NCBI Taxonomy" id="67296"/>
    <lineage>
        <taxon>Bacteria</taxon>
        <taxon>Bacillati</taxon>
        <taxon>Actinomycetota</taxon>
        <taxon>Actinomycetes</taxon>
        <taxon>Kitasatosporales</taxon>
        <taxon>Streptomycetaceae</taxon>
        <taxon>Streptomyces</taxon>
    </lineage>
</organism>
<sequence length="358" mass="37793">MRDPGTAEFERLAARGRLPALAHGVLHLACRNGASTGPGPPVMAFLHALPDADRLALGRIWAHWLPRVPLHGTRTFEEFGRTPTQVRTELLTLASGIVRGLDGGLLAAQRCERLDGLSRLYEIGPGTRDWELALAELDAGRPPGPAVVAVFRRTALAPGAPPALREAAAVLPGPALNPGEAWADLALREASAGPLEALLAHPAPPTARTPSARWARTARTVLARAGPEVSRQRLHGWCAAFGLPRTVPLSAHRSVHPDTGHPPDPYNCLVLRGAAWSLGLLPPRPGTAHALAALAITALRPLRDGRRTAPGVADAAITALALTGGDPTARDQLTDLAHRVTHRPTARRIAAALDQQGR</sequence>
<comment type="caution">
    <text evidence="1">The sequence shown here is derived from an EMBL/GenBank/DDBJ whole genome shotgun (WGS) entry which is preliminary data.</text>
</comment>
<name>A0A918X4J0_9ACTN</name>